<evidence type="ECO:0000313" key="1">
    <source>
        <dbReference type="EMBL" id="TWU35210.1"/>
    </source>
</evidence>
<proteinExistence type="predicted"/>
<dbReference type="Proteomes" id="UP000315471">
    <property type="component" value="Unassembled WGS sequence"/>
</dbReference>
<organism evidence="1 2">
    <name type="scientific">Novipirellula aureliae</name>
    <dbReference type="NCBI Taxonomy" id="2527966"/>
    <lineage>
        <taxon>Bacteria</taxon>
        <taxon>Pseudomonadati</taxon>
        <taxon>Planctomycetota</taxon>
        <taxon>Planctomycetia</taxon>
        <taxon>Pirellulales</taxon>
        <taxon>Pirellulaceae</taxon>
        <taxon>Novipirellula</taxon>
    </lineage>
</organism>
<name>A0A5C6DEI3_9BACT</name>
<dbReference type="EMBL" id="SJPY01000010">
    <property type="protein sequence ID" value="TWU35210.1"/>
    <property type="molecule type" value="Genomic_DNA"/>
</dbReference>
<accession>A0A5C6DEI3</accession>
<gene>
    <name evidence="1" type="ORF">Q31b_53060</name>
</gene>
<keyword evidence="2" id="KW-1185">Reference proteome</keyword>
<sequence>MKNKIVIAAVAAGVFGCVAVAAWVFSRVDHLASGYQTRQFTIACDFDKFRQILVRKNATDAIVARSGMTLLNEKVVDVSIDTSEDDRPLLNAIRGRSKSSLAAVKEITVSLADPALDTNELVLWQYADVESDKMNIVTESKQPAGNLQHYETTLEARGEDGKTSVNLSVGLQVQVRVPRLFTSRADAKVQRAADDAIEEQASSIESFVLEHAGERLILPKL</sequence>
<dbReference type="PROSITE" id="PS51257">
    <property type="entry name" value="PROKAR_LIPOPROTEIN"/>
    <property type="match status" value="1"/>
</dbReference>
<protein>
    <submittedName>
        <fullName evidence="1">Uncharacterized protein</fullName>
    </submittedName>
</protein>
<evidence type="ECO:0000313" key="2">
    <source>
        <dbReference type="Proteomes" id="UP000315471"/>
    </source>
</evidence>
<reference evidence="1 2" key="1">
    <citation type="submission" date="2019-02" db="EMBL/GenBank/DDBJ databases">
        <title>Deep-cultivation of Planctomycetes and their phenomic and genomic characterization uncovers novel biology.</title>
        <authorList>
            <person name="Wiegand S."/>
            <person name="Jogler M."/>
            <person name="Boedeker C."/>
            <person name="Pinto D."/>
            <person name="Vollmers J."/>
            <person name="Rivas-Marin E."/>
            <person name="Kohn T."/>
            <person name="Peeters S.H."/>
            <person name="Heuer A."/>
            <person name="Rast P."/>
            <person name="Oberbeckmann S."/>
            <person name="Bunk B."/>
            <person name="Jeske O."/>
            <person name="Meyerdierks A."/>
            <person name="Storesund J.E."/>
            <person name="Kallscheuer N."/>
            <person name="Luecker S."/>
            <person name="Lage O.M."/>
            <person name="Pohl T."/>
            <person name="Merkel B.J."/>
            <person name="Hornburger P."/>
            <person name="Mueller R.-W."/>
            <person name="Bruemmer F."/>
            <person name="Labrenz M."/>
            <person name="Spormann A.M."/>
            <person name="Op Den Camp H."/>
            <person name="Overmann J."/>
            <person name="Amann R."/>
            <person name="Jetten M.S.M."/>
            <person name="Mascher T."/>
            <person name="Medema M.H."/>
            <person name="Devos D.P."/>
            <person name="Kaster A.-K."/>
            <person name="Ovreas L."/>
            <person name="Rohde M."/>
            <person name="Galperin M.Y."/>
            <person name="Jogler C."/>
        </authorList>
    </citation>
    <scope>NUCLEOTIDE SEQUENCE [LARGE SCALE GENOMIC DNA]</scope>
    <source>
        <strain evidence="1 2">Q31b</strain>
    </source>
</reference>
<dbReference type="RefSeq" id="WP_146602402.1">
    <property type="nucleotide sequence ID" value="NZ_SJPY01000010.1"/>
</dbReference>
<dbReference type="AlphaFoldDB" id="A0A5C6DEI3"/>
<comment type="caution">
    <text evidence="1">The sequence shown here is derived from an EMBL/GenBank/DDBJ whole genome shotgun (WGS) entry which is preliminary data.</text>
</comment>
<dbReference type="OrthoDB" id="273462at2"/>